<evidence type="ECO:0000313" key="2">
    <source>
        <dbReference type="EMBL" id="PSK99039.1"/>
    </source>
</evidence>
<proteinExistence type="predicted"/>
<dbReference type="OrthoDB" id="27092at2"/>
<gene>
    <name evidence="2" type="ORF">CLV63_104263</name>
</gene>
<dbReference type="Gene3D" id="3.40.50.1820">
    <property type="entry name" value="alpha/beta hydrolase"/>
    <property type="match status" value="1"/>
</dbReference>
<dbReference type="Pfam" id="PF12697">
    <property type="entry name" value="Abhydrolase_6"/>
    <property type="match status" value="1"/>
</dbReference>
<dbReference type="RefSeq" id="WP_106582348.1">
    <property type="nucleotide sequence ID" value="NZ_PYGA01000004.1"/>
</dbReference>
<dbReference type="GO" id="GO:0003824">
    <property type="term" value="F:catalytic activity"/>
    <property type="evidence" value="ECO:0007669"/>
    <property type="project" value="UniProtKB-ARBA"/>
</dbReference>
<dbReference type="InterPro" id="IPR000073">
    <property type="entry name" value="AB_hydrolase_1"/>
</dbReference>
<organism evidence="2 3">
    <name type="scientific">Murinocardiopsis flavida</name>
    <dbReference type="NCBI Taxonomy" id="645275"/>
    <lineage>
        <taxon>Bacteria</taxon>
        <taxon>Bacillati</taxon>
        <taxon>Actinomycetota</taxon>
        <taxon>Actinomycetes</taxon>
        <taxon>Streptosporangiales</taxon>
        <taxon>Nocardiopsidaceae</taxon>
        <taxon>Murinocardiopsis</taxon>
    </lineage>
</organism>
<name>A0A2P8DPB0_9ACTN</name>
<dbReference type="AlphaFoldDB" id="A0A2P8DPB0"/>
<dbReference type="PRINTS" id="PR00111">
    <property type="entry name" value="ABHYDROLASE"/>
</dbReference>
<reference evidence="2 3" key="1">
    <citation type="submission" date="2018-03" db="EMBL/GenBank/DDBJ databases">
        <title>Genomic Encyclopedia of Archaeal and Bacterial Type Strains, Phase II (KMG-II): from individual species to whole genera.</title>
        <authorList>
            <person name="Goeker M."/>
        </authorList>
    </citation>
    <scope>NUCLEOTIDE SEQUENCE [LARGE SCALE GENOMIC DNA]</scope>
    <source>
        <strain evidence="2 3">DSM 45312</strain>
    </source>
</reference>
<accession>A0A2P8DPB0</accession>
<dbReference type="PANTHER" id="PTHR43689:SF8">
    <property type="entry name" value="ALPHA_BETA-HYDROLASES SUPERFAMILY PROTEIN"/>
    <property type="match status" value="1"/>
</dbReference>
<evidence type="ECO:0000313" key="3">
    <source>
        <dbReference type="Proteomes" id="UP000240542"/>
    </source>
</evidence>
<protein>
    <submittedName>
        <fullName evidence="2">Pimeloyl-ACP methyl ester carboxylesterase</fullName>
    </submittedName>
</protein>
<dbReference type="SUPFAM" id="SSF53474">
    <property type="entry name" value="alpha/beta-Hydrolases"/>
    <property type="match status" value="1"/>
</dbReference>
<dbReference type="EMBL" id="PYGA01000004">
    <property type="protein sequence ID" value="PSK99039.1"/>
    <property type="molecule type" value="Genomic_DNA"/>
</dbReference>
<dbReference type="InterPro" id="IPR029058">
    <property type="entry name" value="AB_hydrolase_fold"/>
</dbReference>
<keyword evidence="3" id="KW-1185">Reference proteome</keyword>
<evidence type="ECO:0000259" key="1">
    <source>
        <dbReference type="Pfam" id="PF12697"/>
    </source>
</evidence>
<dbReference type="Proteomes" id="UP000240542">
    <property type="component" value="Unassembled WGS sequence"/>
</dbReference>
<comment type="caution">
    <text evidence="2">The sequence shown here is derived from an EMBL/GenBank/DDBJ whole genome shotgun (WGS) entry which is preliminary data.</text>
</comment>
<dbReference type="PANTHER" id="PTHR43689">
    <property type="entry name" value="HYDROLASE"/>
    <property type="match status" value="1"/>
</dbReference>
<sequence>MDTNRIFSERRGHGSPLVLLHGLGHRGQAWYPALNALSARHEVFAIDLPGFGRSPAPDPNEPYTVLSLTDTIQEWCAGMGLDRPHLAGNSLGGAIALELAVRGAAASVTALAPIGFGSPRSEARTRLLALGAPVAALIPESVRLAAAGSRPGRALARRVLRGSITGAHTRQVTFDARALSSGSSLVRLAREVAAYHYRQREIACPVTIAWGDGDRVLPPGNARRALRRVPHAHLVVLLGCGHIPVADAPGVVADTILRTCAEAEGHRALGP</sequence>
<feature type="domain" description="AB hydrolase-1" evidence="1">
    <location>
        <begin position="17"/>
        <end position="254"/>
    </location>
</feature>